<feature type="transmembrane region" description="Helical" evidence="12">
    <location>
        <begin position="53"/>
        <end position="73"/>
    </location>
</feature>
<dbReference type="PANTHER" id="PTHR14132:SF15">
    <property type="entry name" value="FXYD DOMAIN-CONTAINING ION TRANSPORT REGULATOR 6-RELATED"/>
    <property type="match status" value="1"/>
</dbReference>
<evidence type="ECO:0000313" key="14">
    <source>
        <dbReference type="Proteomes" id="UP000504612"/>
    </source>
</evidence>
<dbReference type="InterPro" id="IPR047297">
    <property type="entry name" value="FXYD_motif"/>
</dbReference>
<keyword evidence="4 12" id="KW-0813">Transport</keyword>
<dbReference type="GeneID" id="113420913"/>
<evidence type="ECO:0000256" key="7">
    <source>
        <dbReference type="ARBA" id="ARBA00022989"/>
    </source>
</evidence>
<evidence type="ECO:0000256" key="1">
    <source>
        <dbReference type="ARBA" id="ARBA00004183"/>
    </source>
</evidence>
<keyword evidence="6 12" id="KW-0732">Signal</keyword>
<feature type="signal peptide" evidence="12">
    <location>
        <begin position="1"/>
        <end position="34"/>
    </location>
</feature>
<evidence type="ECO:0000256" key="13">
    <source>
        <dbReference type="SAM" id="MobiDB-lite"/>
    </source>
</evidence>
<dbReference type="RefSeq" id="XP_026536841.1">
    <property type="nucleotide sequence ID" value="XM_026681056.1"/>
</dbReference>
<feature type="transmembrane region" description="Helical" evidence="12">
    <location>
        <begin position="218"/>
        <end position="236"/>
    </location>
</feature>
<evidence type="ECO:0000256" key="5">
    <source>
        <dbReference type="ARBA" id="ARBA00022692"/>
    </source>
</evidence>
<dbReference type="CDD" id="cd20324">
    <property type="entry name" value="FXYD6"/>
    <property type="match status" value="1"/>
</dbReference>
<evidence type="ECO:0000256" key="12">
    <source>
        <dbReference type="RuleBase" id="RU364131"/>
    </source>
</evidence>
<dbReference type="Gene3D" id="1.20.5.780">
    <property type="entry name" value="Single helix bin"/>
    <property type="match status" value="2"/>
</dbReference>
<dbReference type="GO" id="GO:0006811">
    <property type="term" value="P:monoatomic ion transport"/>
    <property type="evidence" value="ECO:0007669"/>
    <property type="project" value="UniProtKB-KW"/>
</dbReference>
<evidence type="ECO:0000256" key="2">
    <source>
        <dbReference type="ARBA" id="ARBA00004479"/>
    </source>
</evidence>
<gene>
    <name evidence="15" type="primary">LOC113420913</name>
</gene>
<feature type="chain" id="PRO_5027162969" description="FXYD domain-containing ion transport regulator" evidence="12">
    <location>
        <begin position="35"/>
        <end position="257"/>
    </location>
</feature>
<evidence type="ECO:0000256" key="3">
    <source>
        <dbReference type="ARBA" id="ARBA00005948"/>
    </source>
</evidence>
<evidence type="ECO:0000313" key="15">
    <source>
        <dbReference type="RefSeq" id="XP_026536841.1"/>
    </source>
</evidence>
<keyword evidence="8 12" id="KW-0406">Ion transport</keyword>
<keyword evidence="5 12" id="KW-0812">Transmembrane</keyword>
<evidence type="ECO:0000256" key="6">
    <source>
        <dbReference type="ARBA" id="ARBA00022729"/>
    </source>
</evidence>
<comment type="similarity">
    <text evidence="3 12">Belongs to the FXYD family.</text>
</comment>
<organism evidence="14 15">
    <name type="scientific">Notechis scutatus</name>
    <name type="common">mainland tiger snake</name>
    <dbReference type="NCBI Taxonomy" id="8663"/>
    <lineage>
        <taxon>Eukaryota</taxon>
        <taxon>Metazoa</taxon>
        <taxon>Chordata</taxon>
        <taxon>Craniata</taxon>
        <taxon>Vertebrata</taxon>
        <taxon>Euteleostomi</taxon>
        <taxon>Lepidosauria</taxon>
        <taxon>Squamata</taxon>
        <taxon>Bifurcata</taxon>
        <taxon>Unidentata</taxon>
        <taxon>Episquamata</taxon>
        <taxon>Toxicofera</taxon>
        <taxon>Serpentes</taxon>
        <taxon>Colubroidea</taxon>
        <taxon>Elapidae</taxon>
        <taxon>Hydrophiinae</taxon>
        <taxon>Notechis</taxon>
    </lineage>
</organism>
<comment type="function">
    <text evidence="10">May be involved in forming the receptor site for cardiac glycoside binding or may modulate the transport function of the sodium ATPase.</text>
</comment>
<evidence type="ECO:0000256" key="11">
    <source>
        <dbReference type="ARBA" id="ARBA00034793"/>
    </source>
</evidence>
<dbReference type="GO" id="GO:0043269">
    <property type="term" value="P:regulation of monoatomic ion transport"/>
    <property type="evidence" value="ECO:0007669"/>
    <property type="project" value="InterPro"/>
</dbReference>
<evidence type="ECO:0000256" key="8">
    <source>
        <dbReference type="ARBA" id="ARBA00023065"/>
    </source>
</evidence>
<protein>
    <recommendedName>
        <fullName evidence="12">FXYD domain-containing ion transport regulator</fullName>
    </recommendedName>
</protein>
<dbReference type="PANTHER" id="PTHR14132">
    <property type="entry name" value="SODIUM/POTASSIUM-TRANSPORTING ATPASE SUBUNIT GAMMA"/>
    <property type="match status" value="1"/>
</dbReference>
<feature type="region of interest" description="Disordered" evidence="13">
    <location>
        <begin position="171"/>
        <end position="192"/>
    </location>
</feature>
<dbReference type="AlphaFoldDB" id="A0A6J1V0Q9"/>
<comment type="subcellular location">
    <subcellularLocation>
        <location evidence="2">Membrane</location>
        <topology evidence="2">Single-pass type I membrane protein</topology>
    </subcellularLocation>
    <subcellularLocation>
        <location evidence="1">Membrane</location>
        <topology evidence="1">Single-pass type III membrane protein</topology>
    </subcellularLocation>
</comment>
<dbReference type="PROSITE" id="PS01310">
    <property type="entry name" value="FXYD"/>
    <property type="match status" value="1"/>
</dbReference>
<dbReference type="InterPro" id="IPR000272">
    <property type="entry name" value="Ion-transport_regulator_FXYD"/>
</dbReference>
<comment type="caution">
    <text evidence="12">Lacks conserved residue(s) required for the propagation of feature annotation.</text>
</comment>
<keyword evidence="14" id="KW-1185">Reference proteome</keyword>
<evidence type="ECO:0000256" key="10">
    <source>
        <dbReference type="ARBA" id="ARBA00034654"/>
    </source>
</evidence>
<keyword evidence="7 12" id="KW-1133">Transmembrane helix</keyword>
<dbReference type="GO" id="GO:0017080">
    <property type="term" value="F:sodium channel regulator activity"/>
    <property type="evidence" value="ECO:0007669"/>
    <property type="project" value="TreeGrafter"/>
</dbReference>
<keyword evidence="9 12" id="KW-0472">Membrane</keyword>
<dbReference type="FunFam" id="1.20.5.780:FF:000001">
    <property type="entry name" value="Fxyd domain-containing ion transport regulator"/>
    <property type="match status" value="1"/>
</dbReference>
<proteinExistence type="inferred from homology"/>
<dbReference type="Proteomes" id="UP000504612">
    <property type="component" value="Unplaced"/>
</dbReference>
<accession>A0A6J1V0Q9</accession>
<name>A0A6J1V0Q9_9SAUR</name>
<evidence type="ECO:0000256" key="9">
    <source>
        <dbReference type="ARBA" id="ARBA00023136"/>
    </source>
</evidence>
<feature type="region of interest" description="Disordered" evidence="13">
    <location>
        <begin position="103"/>
        <end position="147"/>
    </location>
</feature>
<dbReference type="CDD" id="cd20318">
    <property type="entry name" value="FXYD2"/>
    <property type="match status" value="1"/>
</dbReference>
<dbReference type="Pfam" id="PF02038">
    <property type="entry name" value="ATP1G1_PLM_MAT8"/>
    <property type="match status" value="2"/>
</dbReference>
<dbReference type="InterPro" id="IPR047282">
    <property type="entry name" value="ATNG"/>
</dbReference>
<feature type="compositionally biased region" description="Basic and acidic residues" evidence="13">
    <location>
        <begin position="109"/>
        <end position="125"/>
    </location>
</feature>
<sequence>MFSLSLSLLVACSTATMGGSLLFLCSFLVPGILAEATEQEKEKDPFNYDYQTLRIGGLTFAVVFFTLGILLILSRRCRCSFNTKARAPGDEEVQAENMIASNAAPAAPQKEENCRHSSHWGDLDQGRGGGGVGELEKPQKRRPHQTREGVLPWAGASALFIAPRSCSPGLSAARSGRSRAKPAGGAMGPAPFSPTDVAKNLPETENGLFSYDYETVRHGGLIFAVAAFLIGLAILFSRRFRCGGKQQQRRPGEGNEL</sequence>
<dbReference type="GO" id="GO:0005886">
    <property type="term" value="C:plasma membrane"/>
    <property type="evidence" value="ECO:0007669"/>
    <property type="project" value="UniProtKB-ARBA"/>
</dbReference>
<reference evidence="15" key="1">
    <citation type="submission" date="2025-08" db="UniProtKB">
        <authorList>
            <consortium name="RefSeq"/>
        </authorList>
    </citation>
    <scope>IDENTIFICATION</scope>
</reference>
<evidence type="ECO:0000256" key="4">
    <source>
        <dbReference type="ARBA" id="ARBA00022448"/>
    </source>
</evidence>
<comment type="subunit">
    <text evidence="11">Regulatory subunit of the sodium/potassium-transporting ATPase which is composed of a catalytic alpha subunit, an auxiliary non-catalytic beta subunit and an additional regulatory subunit.</text>
</comment>
<dbReference type="KEGG" id="nss:113420913"/>